<accession>A0ABU9D8Z3</accession>
<comment type="caution">
    <text evidence="1">The sequence shown here is derived from an EMBL/GenBank/DDBJ whole genome shotgun (WGS) entry which is preliminary data.</text>
</comment>
<evidence type="ECO:0000313" key="2">
    <source>
        <dbReference type="Proteomes" id="UP001446205"/>
    </source>
</evidence>
<protein>
    <submittedName>
        <fullName evidence="1">Polysaccharide deacetylase family protein</fullName>
    </submittedName>
</protein>
<dbReference type="CDD" id="cd11374">
    <property type="entry name" value="CE4_u10"/>
    <property type="match status" value="1"/>
</dbReference>
<dbReference type="InterPro" id="IPR018763">
    <property type="entry name" value="DUF2334"/>
</dbReference>
<dbReference type="Proteomes" id="UP001446205">
    <property type="component" value="Unassembled WGS sequence"/>
</dbReference>
<keyword evidence="2" id="KW-1185">Reference proteome</keyword>
<dbReference type="Gene3D" id="3.20.20.370">
    <property type="entry name" value="Glycoside hydrolase/deacetylase"/>
    <property type="match status" value="1"/>
</dbReference>
<dbReference type="RefSeq" id="WP_341371049.1">
    <property type="nucleotide sequence ID" value="NZ_JBBPCO010000008.1"/>
</dbReference>
<dbReference type="Pfam" id="PF10096">
    <property type="entry name" value="DUF2334"/>
    <property type="match status" value="1"/>
</dbReference>
<sequence>MTRAVCVSLHDVAPATWPACRIILDALNAVAPVPVTLLVVPDYHHKGRVDQAPAFIQSVAARLAQGDELALHGFYHLDDAQVSNSPWGRLKRQVYTAGEGEFSALPEQRAMERLEAGLAMFERLGWQAPGFVAPAWLLGEGGWAALARFPFQYTTTLKGLYALPSRRFIPSQSLVYSVRSAWRVWMSRRWNPYLYSRLEDSPILRLSLHPADAAHPQVLRDWQLFLARTLESREPMTKSAAIRACS</sequence>
<dbReference type="SUPFAM" id="SSF88713">
    <property type="entry name" value="Glycoside hydrolase/deacetylase"/>
    <property type="match status" value="1"/>
</dbReference>
<gene>
    <name evidence="1" type="ORF">WOB96_09450</name>
</gene>
<organism evidence="1 2">
    <name type="scientific">Thermithiobacillus plumbiphilus</name>
    <dbReference type="NCBI Taxonomy" id="1729899"/>
    <lineage>
        <taxon>Bacteria</taxon>
        <taxon>Pseudomonadati</taxon>
        <taxon>Pseudomonadota</taxon>
        <taxon>Acidithiobacillia</taxon>
        <taxon>Acidithiobacillales</taxon>
        <taxon>Thermithiobacillaceae</taxon>
        <taxon>Thermithiobacillus</taxon>
    </lineage>
</organism>
<name>A0ABU9D8Z3_9PROT</name>
<reference evidence="1 2" key="1">
    <citation type="submission" date="2024-04" db="EMBL/GenBank/DDBJ databases">
        <authorList>
            <person name="Abashina T."/>
            <person name="Shaikin A."/>
        </authorList>
    </citation>
    <scope>NUCLEOTIDE SEQUENCE [LARGE SCALE GENOMIC DNA]</scope>
    <source>
        <strain evidence="1 2">AAFK</strain>
    </source>
</reference>
<dbReference type="InterPro" id="IPR011330">
    <property type="entry name" value="Glyco_hydro/deAcase_b/a-brl"/>
</dbReference>
<evidence type="ECO:0000313" key="1">
    <source>
        <dbReference type="EMBL" id="MEK8089992.1"/>
    </source>
</evidence>
<proteinExistence type="predicted"/>
<dbReference type="EMBL" id="JBBPCO010000008">
    <property type="protein sequence ID" value="MEK8089992.1"/>
    <property type="molecule type" value="Genomic_DNA"/>
</dbReference>